<dbReference type="SUPFAM" id="SSF51735">
    <property type="entry name" value="NAD(P)-binding Rossmann-fold domains"/>
    <property type="match status" value="3"/>
</dbReference>
<evidence type="ECO:0000313" key="3">
    <source>
        <dbReference type="Proteomes" id="UP000079169"/>
    </source>
</evidence>
<dbReference type="GO" id="GO:0016616">
    <property type="term" value="F:oxidoreductase activity, acting on the CH-OH group of donors, NAD or NADP as acceptor"/>
    <property type="evidence" value="ECO:0007669"/>
    <property type="project" value="UniProtKB-ARBA"/>
</dbReference>
<dbReference type="PANTHER" id="PTHR43115">
    <property type="entry name" value="DEHYDROGENASE/REDUCTASE SDR FAMILY MEMBER 11"/>
    <property type="match status" value="1"/>
</dbReference>
<protein>
    <submittedName>
        <fullName evidence="4">Uncharacterized protein LOC103508637</fullName>
    </submittedName>
</protein>
<evidence type="ECO:0000313" key="4">
    <source>
        <dbReference type="RefSeq" id="XP_008471415.2"/>
    </source>
</evidence>
<dbReference type="PRINTS" id="PR00080">
    <property type="entry name" value="SDRFAMILY"/>
</dbReference>
<organism evidence="3 4">
    <name type="scientific">Diaphorina citri</name>
    <name type="common">Asian citrus psyllid</name>
    <dbReference type="NCBI Taxonomy" id="121845"/>
    <lineage>
        <taxon>Eukaryota</taxon>
        <taxon>Metazoa</taxon>
        <taxon>Ecdysozoa</taxon>
        <taxon>Arthropoda</taxon>
        <taxon>Hexapoda</taxon>
        <taxon>Insecta</taxon>
        <taxon>Pterygota</taxon>
        <taxon>Neoptera</taxon>
        <taxon>Paraneoptera</taxon>
        <taxon>Hemiptera</taxon>
        <taxon>Sternorrhyncha</taxon>
        <taxon>Psylloidea</taxon>
        <taxon>Psyllidae</taxon>
        <taxon>Diaphorininae</taxon>
        <taxon>Diaphorina</taxon>
    </lineage>
</organism>
<keyword evidence="3" id="KW-1185">Reference proteome</keyword>
<dbReference type="PaxDb" id="121845-A0A1S3D1K0"/>
<evidence type="ECO:0000256" key="2">
    <source>
        <dbReference type="ARBA" id="ARBA00023002"/>
    </source>
</evidence>
<dbReference type="PRINTS" id="PR00081">
    <property type="entry name" value="GDHRDH"/>
</dbReference>
<dbReference type="FunFam" id="3.40.50.720:FF:000084">
    <property type="entry name" value="Short-chain dehydrogenase reductase"/>
    <property type="match status" value="1"/>
</dbReference>
<dbReference type="Pfam" id="PF00106">
    <property type="entry name" value="adh_short"/>
    <property type="match status" value="3"/>
</dbReference>
<sequence length="654" mass="71518">MSKIIVVTGASVGIGAAILRASAAKGHQVIGLARRAEMIDAMAKENPDWKVHSLKVDVTKDAEVVEAFDWIKNKFGHIDVMINNAGVSKMTPLSEGNMDLWRQMYDINVFAVGSCIREALKIISDHGNIINVSSVLGQEICSFPGAAVYSSTKHALKVLTKGLRAELFEQRPGIKVTLLNPGLVDTPMASDWIKEGQGPPHIQAEDVAQAVLYILSTPKFVDVTELSVQHSGEYMSKIIVLTGANGGIGAAMLRALAAQGHQIVGLDKDADNIDAIVKENPDWKVESLKVDLTKDAEVGEVFGWIKNKFGQIDLLNPGLVESGMSADYIREDKESFPYYIQPEDIAPAVLYILSTPNFVDLLNPGLVNTPLAATWMEKDKVSFPHYIEPEHVAQAVLYIISTPQFVDPRPKRTLYYAKNPIFAGEMSKIIVVTGASVGIGAAILRALAAKGHQVIGFARRAEMIDAMAKENPDWKVQSLKVDVTKDAEVVEAFDWIKNKFGHIDVMINNAGVNEFAPVTEGNIDSWRRMYEVNVFSVGSCTREALKIIADDGNIINVSSVQGQETCTYPGMAIYSSTKHALKVITKGLRAELIQQRPGIKVTGYTDMTAQKIAKNNLLYIQPEDVAQAVLYIVSTPQFVDVTELTVQHSGDYAR</sequence>
<dbReference type="KEGG" id="dci:103508637"/>
<comment type="similarity">
    <text evidence="1">Belongs to the short-chain dehydrogenases/reductases (SDR) family.</text>
</comment>
<dbReference type="GeneID" id="103508637"/>
<dbReference type="STRING" id="121845.A0A1S3D1K0"/>
<dbReference type="InterPro" id="IPR020904">
    <property type="entry name" value="Sc_DH/Rdtase_CS"/>
</dbReference>
<dbReference type="FunFam" id="3.40.50.720:FF:000047">
    <property type="entry name" value="NADP-dependent L-serine/L-allo-threonine dehydrogenase"/>
    <property type="match status" value="1"/>
</dbReference>
<keyword evidence="2" id="KW-0560">Oxidoreductase</keyword>
<evidence type="ECO:0000256" key="1">
    <source>
        <dbReference type="ARBA" id="ARBA00006484"/>
    </source>
</evidence>
<name>A0A1S3D1K0_DIACI</name>
<accession>A0A1S3D1K0</accession>
<gene>
    <name evidence="4" type="primary">LOC103508637</name>
</gene>
<dbReference type="InterPro" id="IPR036291">
    <property type="entry name" value="NAD(P)-bd_dom_sf"/>
</dbReference>
<dbReference type="AlphaFoldDB" id="A0A1S3D1K0"/>
<reference evidence="4" key="1">
    <citation type="submission" date="2025-08" db="UniProtKB">
        <authorList>
            <consortium name="RefSeq"/>
        </authorList>
    </citation>
    <scope>IDENTIFICATION</scope>
</reference>
<dbReference type="InterPro" id="IPR002347">
    <property type="entry name" value="SDR_fam"/>
</dbReference>
<dbReference type="Gene3D" id="3.40.50.720">
    <property type="entry name" value="NAD(P)-binding Rossmann-like Domain"/>
    <property type="match status" value="3"/>
</dbReference>
<proteinExistence type="inferred from homology"/>
<dbReference type="PANTHER" id="PTHR43115:SF4">
    <property type="entry name" value="DEHYDROGENASE_REDUCTASE SDR FAMILY MEMBER 11"/>
    <property type="match status" value="1"/>
</dbReference>
<dbReference type="RefSeq" id="XP_008471415.2">
    <property type="nucleotide sequence ID" value="XM_008473193.3"/>
</dbReference>
<dbReference type="PROSITE" id="PS00061">
    <property type="entry name" value="ADH_SHORT"/>
    <property type="match status" value="1"/>
</dbReference>
<dbReference type="Proteomes" id="UP000079169">
    <property type="component" value="Unplaced"/>
</dbReference>